<evidence type="ECO:0000256" key="1">
    <source>
        <dbReference type="SAM" id="MobiDB-lite"/>
    </source>
</evidence>
<keyword evidence="3" id="KW-1185">Reference proteome</keyword>
<accession>A0ABP0C256</accession>
<evidence type="ECO:0000313" key="3">
    <source>
        <dbReference type="Proteomes" id="UP001642482"/>
    </source>
</evidence>
<comment type="caution">
    <text evidence="2">The sequence shown here is derived from an EMBL/GenBank/DDBJ whole genome shotgun (WGS) entry which is preliminary data.</text>
</comment>
<dbReference type="Proteomes" id="UP001642482">
    <property type="component" value="Unassembled WGS sequence"/>
</dbReference>
<name>A0ABP0C256_9PEZI</name>
<dbReference type="EMBL" id="CAWUHD010000062">
    <property type="protein sequence ID" value="CAK7225918.1"/>
    <property type="molecule type" value="Genomic_DNA"/>
</dbReference>
<reference evidence="2 3" key="1">
    <citation type="submission" date="2024-01" db="EMBL/GenBank/DDBJ databases">
        <authorList>
            <person name="Allen C."/>
            <person name="Tagirdzhanova G."/>
        </authorList>
    </citation>
    <scope>NUCLEOTIDE SEQUENCE [LARGE SCALE GENOMIC DNA]</scope>
</reference>
<proteinExistence type="predicted"/>
<gene>
    <name evidence="2" type="ORF">SEUCBS140593_006066</name>
</gene>
<protein>
    <submittedName>
        <fullName evidence="2">Uncharacterized protein</fullName>
    </submittedName>
</protein>
<sequence length="169" mass="18719">MSSLSTAVASLLVTTSTSYMTITPKATFTTTDIQAEVTLAAEENAEMNAAVINPEIEAIEAQFVVVTISRVFLKTAPVPTINPWPMATQGPVYENRVKKLFKRNISGREGDDTECYGPVVNDVPRIPHRVPWKFQATRWFRKNMDHEKIAKESESSTTTTTPDVSNGEL</sequence>
<organism evidence="2 3">
    <name type="scientific">Sporothrix eucalyptigena</name>
    <dbReference type="NCBI Taxonomy" id="1812306"/>
    <lineage>
        <taxon>Eukaryota</taxon>
        <taxon>Fungi</taxon>
        <taxon>Dikarya</taxon>
        <taxon>Ascomycota</taxon>
        <taxon>Pezizomycotina</taxon>
        <taxon>Sordariomycetes</taxon>
        <taxon>Sordariomycetidae</taxon>
        <taxon>Ophiostomatales</taxon>
        <taxon>Ophiostomataceae</taxon>
        <taxon>Sporothrix</taxon>
    </lineage>
</organism>
<evidence type="ECO:0000313" key="2">
    <source>
        <dbReference type="EMBL" id="CAK7225918.1"/>
    </source>
</evidence>
<feature type="region of interest" description="Disordered" evidence="1">
    <location>
        <begin position="150"/>
        <end position="169"/>
    </location>
</feature>